<name>A0A2S9QRW0_9MICO</name>
<feature type="signal peptide" evidence="4">
    <location>
        <begin position="1"/>
        <end position="37"/>
    </location>
</feature>
<comment type="caution">
    <text evidence="6">The sequence shown here is derived from an EMBL/GenBank/DDBJ whole genome shotgun (WGS) entry which is preliminary data.</text>
</comment>
<dbReference type="Gene3D" id="2.60.120.200">
    <property type="match status" value="1"/>
</dbReference>
<evidence type="ECO:0000256" key="2">
    <source>
        <dbReference type="ARBA" id="ARBA00023295"/>
    </source>
</evidence>
<feature type="region of interest" description="Disordered" evidence="3">
    <location>
        <begin position="772"/>
        <end position="791"/>
    </location>
</feature>
<dbReference type="Proteomes" id="UP000238650">
    <property type="component" value="Unassembled WGS sequence"/>
</dbReference>
<feature type="compositionally biased region" description="Low complexity" evidence="3">
    <location>
        <begin position="927"/>
        <end position="955"/>
    </location>
</feature>
<accession>A0A2S9QRW0</accession>
<proteinExistence type="predicted"/>
<dbReference type="Pfam" id="PF13385">
    <property type="entry name" value="Laminin_G_3"/>
    <property type="match status" value="1"/>
</dbReference>
<protein>
    <recommendedName>
        <fullName evidence="5">Atrophied bacterial Ig domain-containing protein</fullName>
    </recommendedName>
</protein>
<keyword evidence="1" id="KW-0378">Hydrolase</keyword>
<keyword evidence="4" id="KW-0732">Signal</keyword>
<dbReference type="Pfam" id="PF20578">
    <property type="entry name" value="aBig_2"/>
    <property type="match status" value="2"/>
</dbReference>
<dbReference type="PANTHER" id="PTHR43301">
    <property type="entry name" value="ARABINAN ENDO-1,5-ALPHA-L-ARABINOSIDASE"/>
    <property type="match status" value="1"/>
</dbReference>
<gene>
    <name evidence="6" type="ORF">B4915_01055</name>
</gene>
<dbReference type="EMBL" id="MWZD01000012">
    <property type="protein sequence ID" value="PRI12302.1"/>
    <property type="molecule type" value="Genomic_DNA"/>
</dbReference>
<organism evidence="6 7">
    <name type="scientific">Leucobacter massiliensis</name>
    <dbReference type="NCBI Taxonomy" id="1686285"/>
    <lineage>
        <taxon>Bacteria</taxon>
        <taxon>Bacillati</taxon>
        <taxon>Actinomycetota</taxon>
        <taxon>Actinomycetes</taxon>
        <taxon>Micrococcales</taxon>
        <taxon>Microbacteriaceae</taxon>
        <taxon>Leucobacter</taxon>
    </lineage>
</organism>
<dbReference type="SUPFAM" id="SSF49899">
    <property type="entry name" value="Concanavalin A-like lectins/glucanases"/>
    <property type="match status" value="1"/>
</dbReference>
<dbReference type="InterPro" id="IPR013320">
    <property type="entry name" value="ConA-like_dom_sf"/>
</dbReference>
<feature type="domain" description="Atrophied bacterial Ig" evidence="5">
    <location>
        <begin position="284"/>
        <end position="353"/>
    </location>
</feature>
<evidence type="ECO:0000256" key="3">
    <source>
        <dbReference type="SAM" id="MobiDB-lite"/>
    </source>
</evidence>
<dbReference type="CDD" id="cd08983">
    <property type="entry name" value="GH43_Bt3655-like"/>
    <property type="match status" value="1"/>
</dbReference>
<dbReference type="InterPro" id="IPR046780">
    <property type="entry name" value="aBig_2"/>
</dbReference>
<evidence type="ECO:0000259" key="5">
    <source>
        <dbReference type="Pfam" id="PF20578"/>
    </source>
</evidence>
<dbReference type="PANTHER" id="PTHR43301:SF3">
    <property type="entry name" value="ARABINAN ENDO-1,5-ALPHA-L-ARABINOSIDASE A-RELATED"/>
    <property type="match status" value="1"/>
</dbReference>
<feature type="domain" description="Atrophied bacterial Ig" evidence="5">
    <location>
        <begin position="372"/>
        <end position="456"/>
    </location>
</feature>
<dbReference type="InterPro" id="IPR006311">
    <property type="entry name" value="TAT_signal"/>
</dbReference>
<evidence type="ECO:0000256" key="1">
    <source>
        <dbReference type="ARBA" id="ARBA00022801"/>
    </source>
</evidence>
<dbReference type="AlphaFoldDB" id="A0A2S9QRW0"/>
<evidence type="ECO:0000313" key="6">
    <source>
        <dbReference type="EMBL" id="PRI12302.1"/>
    </source>
</evidence>
<dbReference type="PROSITE" id="PS51318">
    <property type="entry name" value="TAT"/>
    <property type="match status" value="1"/>
</dbReference>
<feature type="region of interest" description="Disordered" evidence="3">
    <location>
        <begin position="914"/>
        <end position="977"/>
    </location>
</feature>
<sequence length="977" mass="101642">MSQHPRSPRTARRRALGLVLAAALAVPLGGFGITAAAAEAPQPSAHYDMSHRGGTLLDVSGNERHASLTGFGDGSFVRAGEDEVLRFAGDGYAALPQGIVTGSDNDFTVEYTVTTRTAANHFGWVLGDGVGPWNTSELGNHVFLSPRSAQSGYGDQVLSAIRVKRDGGNGEVRLPAGGGLGAGFTTLTMVGEGDRLTVYRDGEQISTVQHPYELSSIIPSGEVLGYLGRSLYAGDPLFVGDVSDVKFWDEALSAEQLAAAQPTAAEKAAASEGILRLDLGAIVLGSNPSFDRVTRKLSLPSAVNGVALGWASSDESVVALDGRVSREIAVDTPVTLTATLAGGARLEFAVTVLAPSIEADLDAIVLAERSGEHLPLAVTGAVEGSRITWTSSDPALVTPTDPAYAPPAVGMADPFAGGGVVTRPAYGEGDREVVLTATAQLGERSVSRDYAVTIAERGRSAPDAGYASAYFRSDGDERIYAAATEGNDFFSFSEVNDGRPIVDNSADTTGHRDPYILRSHGGDTYYMIATDLCIGCGTSWGEAQSNGSLKVNVWESSDLVHWSRTNGDENGGITINRPEAGMTWAPEAYWDDELQSYVVFFASRMYDDEAHTSGPGHARMFAVLTRDFVSFTSPPETWQDTGFARIDSTVQKIGDTYYRFTKNEEGGAADGLERGKDIFMERSRVLTAPTTRSDWDADPATGWQLVDTAMTTPITGHAGEGPQIIRLNEGDPANQDGDGYVFLVDNYGDGGYRAFVTSGAALAASERGQRISQQPEWSVRERGGLPPSPRHGAFVSVTRQVLDAMHAWSEVRPAESRTEVSVEGRELTARVSALDGGEVAGTVTFAGGSWRETVTVQPAERAAPGSAEAGDADAVAGDADAAAAVAAVRVPAGVTEVSVRYDGYRDGLVAPSAAEPVSLPGGGTADAGGATADAGGGTAAAAGSGSSDGSEAGASAAGGGARPAVSSPIPAPEQIRC</sequence>
<evidence type="ECO:0000256" key="4">
    <source>
        <dbReference type="SAM" id="SignalP"/>
    </source>
</evidence>
<dbReference type="Gene3D" id="2.115.10.20">
    <property type="entry name" value="Glycosyl hydrolase domain, family 43"/>
    <property type="match status" value="1"/>
</dbReference>
<dbReference type="RefSeq" id="WP_105804008.1">
    <property type="nucleotide sequence ID" value="NZ_MWZD01000012.1"/>
</dbReference>
<keyword evidence="7" id="KW-1185">Reference proteome</keyword>
<dbReference type="InterPro" id="IPR023296">
    <property type="entry name" value="Glyco_hydro_beta-prop_sf"/>
</dbReference>
<dbReference type="GO" id="GO:0016798">
    <property type="term" value="F:hydrolase activity, acting on glycosyl bonds"/>
    <property type="evidence" value="ECO:0007669"/>
    <property type="project" value="UniProtKB-KW"/>
</dbReference>
<dbReference type="OrthoDB" id="9758923at2"/>
<keyword evidence="2" id="KW-0326">Glycosidase</keyword>
<evidence type="ECO:0000313" key="7">
    <source>
        <dbReference type="Proteomes" id="UP000238650"/>
    </source>
</evidence>
<dbReference type="InterPro" id="IPR050727">
    <property type="entry name" value="GH43_arabinanases"/>
</dbReference>
<reference evidence="6 7" key="1">
    <citation type="journal article" date="2017" name="New Microbes New Infect">
        <title>Genome sequence of 'Leucobacter massiliensis' sp. nov. isolated from human pharynx after travel to the 2014 Hajj.</title>
        <authorList>
            <person name="Leangapichart T."/>
            <person name="Gautret P."/>
            <person name="Nguyen T.T."/>
            <person name="Armstrong N."/>
            <person name="Rolain J.M."/>
        </authorList>
    </citation>
    <scope>NUCLEOTIDE SEQUENCE [LARGE SCALE GENOMIC DNA]</scope>
    <source>
        <strain evidence="6 7">122RC15</strain>
    </source>
</reference>
<dbReference type="SUPFAM" id="SSF75005">
    <property type="entry name" value="Arabinanase/levansucrase/invertase"/>
    <property type="match status" value="1"/>
</dbReference>
<feature type="chain" id="PRO_5015550226" description="Atrophied bacterial Ig domain-containing protein" evidence="4">
    <location>
        <begin position="38"/>
        <end position="977"/>
    </location>
</feature>